<protein>
    <recommendedName>
        <fullName evidence="1">non-specific serine/threonine protein kinase</fullName>
        <ecNumber evidence="1">2.7.11.1</ecNumber>
    </recommendedName>
</protein>
<sequence>MPSSSTEEDFSYPWTFIPFQKLNFSIENILNCLRDENVIGKGCSGVVYKAEMPNEYGYTVNITEKSDVYSYGVVLLEILSGRSAVEPQIGDGLHIVWVKKKMEALNRLYQYSTQNSKACRINWCKKCSKLSESLCFV</sequence>
<evidence type="ECO:0000256" key="1">
    <source>
        <dbReference type="ARBA" id="ARBA00012513"/>
    </source>
</evidence>
<keyword evidence="10" id="KW-1185">Reference proteome</keyword>
<dbReference type="PANTHER" id="PTHR48005:SF13">
    <property type="entry name" value="SERINE_THREONINE-PROTEIN KINASE DDB_G0278509-RELATED"/>
    <property type="match status" value="1"/>
</dbReference>
<keyword evidence="6" id="KW-0067">ATP-binding</keyword>
<comment type="catalytic activity">
    <reaction evidence="7">
        <text>L-threonyl-[protein] + ATP = O-phospho-L-threonyl-[protein] + ADP + H(+)</text>
        <dbReference type="Rhea" id="RHEA:46608"/>
        <dbReference type="Rhea" id="RHEA-COMP:11060"/>
        <dbReference type="Rhea" id="RHEA-COMP:11605"/>
        <dbReference type="ChEBI" id="CHEBI:15378"/>
        <dbReference type="ChEBI" id="CHEBI:30013"/>
        <dbReference type="ChEBI" id="CHEBI:30616"/>
        <dbReference type="ChEBI" id="CHEBI:61977"/>
        <dbReference type="ChEBI" id="CHEBI:456216"/>
        <dbReference type="EC" id="2.7.11.1"/>
    </reaction>
</comment>
<keyword evidence="3" id="KW-0808">Transferase</keyword>
<dbReference type="InterPro" id="IPR051420">
    <property type="entry name" value="Ser_Thr_Kinases_DiverseReg"/>
</dbReference>
<dbReference type="EMBL" id="JACGWL010000014">
    <property type="protein sequence ID" value="KAK4387803.1"/>
    <property type="molecule type" value="Genomic_DNA"/>
</dbReference>
<reference evidence="9" key="2">
    <citation type="journal article" date="2024" name="Plant">
        <title>Genomic evolution and insights into agronomic trait innovations of Sesamum species.</title>
        <authorList>
            <person name="Miao H."/>
            <person name="Wang L."/>
            <person name="Qu L."/>
            <person name="Liu H."/>
            <person name="Sun Y."/>
            <person name="Le M."/>
            <person name="Wang Q."/>
            <person name="Wei S."/>
            <person name="Zheng Y."/>
            <person name="Lin W."/>
            <person name="Duan Y."/>
            <person name="Cao H."/>
            <person name="Xiong S."/>
            <person name="Wang X."/>
            <person name="Wei L."/>
            <person name="Li C."/>
            <person name="Ma Q."/>
            <person name="Ju M."/>
            <person name="Zhao R."/>
            <person name="Li G."/>
            <person name="Mu C."/>
            <person name="Tian Q."/>
            <person name="Mei H."/>
            <person name="Zhang T."/>
            <person name="Gao T."/>
            <person name="Zhang H."/>
        </authorList>
    </citation>
    <scope>NUCLEOTIDE SEQUENCE</scope>
    <source>
        <strain evidence="9">K16</strain>
    </source>
</reference>
<evidence type="ECO:0000256" key="4">
    <source>
        <dbReference type="ARBA" id="ARBA00022741"/>
    </source>
</evidence>
<evidence type="ECO:0000256" key="3">
    <source>
        <dbReference type="ARBA" id="ARBA00022679"/>
    </source>
</evidence>
<evidence type="ECO:0000313" key="10">
    <source>
        <dbReference type="Proteomes" id="UP001289374"/>
    </source>
</evidence>
<reference evidence="9" key="1">
    <citation type="submission" date="2020-06" db="EMBL/GenBank/DDBJ databases">
        <authorList>
            <person name="Li T."/>
            <person name="Hu X."/>
            <person name="Zhang T."/>
            <person name="Song X."/>
            <person name="Zhang H."/>
            <person name="Dai N."/>
            <person name="Sheng W."/>
            <person name="Hou X."/>
            <person name="Wei L."/>
        </authorList>
    </citation>
    <scope>NUCLEOTIDE SEQUENCE</scope>
    <source>
        <strain evidence="9">K16</strain>
        <tissue evidence="9">Leaf</tissue>
    </source>
</reference>
<evidence type="ECO:0000313" key="9">
    <source>
        <dbReference type="EMBL" id="KAK4387803.1"/>
    </source>
</evidence>
<comment type="caution">
    <text evidence="9">The sequence shown here is derived from an EMBL/GenBank/DDBJ whole genome shotgun (WGS) entry which is preliminary data.</text>
</comment>
<dbReference type="SUPFAM" id="SSF56112">
    <property type="entry name" value="Protein kinase-like (PK-like)"/>
    <property type="match status" value="1"/>
</dbReference>
<dbReference type="InterPro" id="IPR011009">
    <property type="entry name" value="Kinase-like_dom_sf"/>
</dbReference>
<comment type="catalytic activity">
    <reaction evidence="8">
        <text>L-seryl-[protein] + ATP = O-phospho-L-seryl-[protein] + ADP + H(+)</text>
        <dbReference type="Rhea" id="RHEA:17989"/>
        <dbReference type="Rhea" id="RHEA-COMP:9863"/>
        <dbReference type="Rhea" id="RHEA-COMP:11604"/>
        <dbReference type="ChEBI" id="CHEBI:15378"/>
        <dbReference type="ChEBI" id="CHEBI:29999"/>
        <dbReference type="ChEBI" id="CHEBI:30616"/>
        <dbReference type="ChEBI" id="CHEBI:83421"/>
        <dbReference type="ChEBI" id="CHEBI:456216"/>
        <dbReference type="EC" id="2.7.11.1"/>
    </reaction>
</comment>
<name>A0AAE1W6N7_9LAMI</name>
<dbReference type="GO" id="GO:0004674">
    <property type="term" value="F:protein serine/threonine kinase activity"/>
    <property type="evidence" value="ECO:0007669"/>
    <property type="project" value="UniProtKB-KW"/>
</dbReference>
<keyword evidence="4" id="KW-0547">Nucleotide-binding</keyword>
<gene>
    <name evidence="9" type="ORF">Sango_2386900</name>
</gene>
<dbReference type="Proteomes" id="UP001289374">
    <property type="component" value="Unassembled WGS sequence"/>
</dbReference>
<evidence type="ECO:0000256" key="7">
    <source>
        <dbReference type="ARBA" id="ARBA00047899"/>
    </source>
</evidence>
<dbReference type="AlphaFoldDB" id="A0AAE1W6N7"/>
<organism evidence="9 10">
    <name type="scientific">Sesamum angolense</name>
    <dbReference type="NCBI Taxonomy" id="2727404"/>
    <lineage>
        <taxon>Eukaryota</taxon>
        <taxon>Viridiplantae</taxon>
        <taxon>Streptophyta</taxon>
        <taxon>Embryophyta</taxon>
        <taxon>Tracheophyta</taxon>
        <taxon>Spermatophyta</taxon>
        <taxon>Magnoliopsida</taxon>
        <taxon>eudicotyledons</taxon>
        <taxon>Gunneridae</taxon>
        <taxon>Pentapetalae</taxon>
        <taxon>asterids</taxon>
        <taxon>lamiids</taxon>
        <taxon>Lamiales</taxon>
        <taxon>Pedaliaceae</taxon>
        <taxon>Sesamum</taxon>
    </lineage>
</organism>
<dbReference type="GO" id="GO:0005524">
    <property type="term" value="F:ATP binding"/>
    <property type="evidence" value="ECO:0007669"/>
    <property type="project" value="UniProtKB-KW"/>
</dbReference>
<accession>A0AAE1W6N7</accession>
<keyword evidence="9" id="KW-0675">Receptor</keyword>
<evidence type="ECO:0000256" key="2">
    <source>
        <dbReference type="ARBA" id="ARBA00022527"/>
    </source>
</evidence>
<keyword evidence="2" id="KW-0723">Serine/threonine-protein kinase</keyword>
<dbReference type="PANTHER" id="PTHR48005">
    <property type="entry name" value="LEUCINE RICH REPEAT KINASE 2"/>
    <property type="match status" value="1"/>
</dbReference>
<evidence type="ECO:0000256" key="5">
    <source>
        <dbReference type="ARBA" id="ARBA00022777"/>
    </source>
</evidence>
<dbReference type="EC" id="2.7.11.1" evidence="1"/>
<evidence type="ECO:0000256" key="8">
    <source>
        <dbReference type="ARBA" id="ARBA00048679"/>
    </source>
</evidence>
<evidence type="ECO:0000256" key="6">
    <source>
        <dbReference type="ARBA" id="ARBA00022840"/>
    </source>
</evidence>
<keyword evidence="5 9" id="KW-0418">Kinase</keyword>
<proteinExistence type="predicted"/>
<dbReference type="Gene3D" id="1.10.510.10">
    <property type="entry name" value="Transferase(Phosphotransferase) domain 1"/>
    <property type="match status" value="1"/>
</dbReference>